<feature type="region of interest" description="Disordered" evidence="1">
    <location>
        <begin position="268"/>
        <end position="356"/>
    </location>
</feature>
<name>A0ABD6A3F0_9EURY</name>
<keyword evidence="3" id="KW-1185">Reference proteome</keyword>
<evidence type="ECO:0008006" key="4">
    <source>
        <dbReference type="Google" id="ProtNLM"/>
    </source>
</evidence>
<dbReference type="Proteomes" id="UP001596434">
    <property type="component" value="Unassembled WGS sequence"/>
</dbReference>
<dbReference type="RefSeq" id="WP_379707197.1">
    <property type="nucleotide sequence ID" value="NZ_JBHTAT010000007.1"/>
</dbReference>
<feature type="region of interest" description="Disordered" evidence="1">
    <location>
        <begin position="13"/>
        <end position="40"/>
    </location>
</feature>
<evidence type="ECO:0000313" key="2">
    <source>
        <dbReference type="EMBL" id="MFC7257468.1"/>
    </source>
</evidence>
<sequence length="356" mass="40014">MFIVMAVPDMVAQAKTSDGPPPISPQDERTTNWEQREPPEDLAPDVDFDHYLDAADVIYFPTGGGKTEAYFGLVVFTAFHDRLRGKQFGMTAFTKFPLRFLSLEQLERITGLLAKAEVIRRDHPVTSEGEEFSVGYFVGKGNTPNALYDDGNNYVELAQTDEDYKEEMLHLEECPFCGEKSIIVDGDPVQGRIVHRCTDPDCDEDVLPVYLTDREVYRFAPTFVVSTIDKISIVGMQRRMRTLFGQAKIRCAKHGYSENRSVLYRAPRSPRKGNAMKTTGPRLNQPTRRRYLSRTSCTCSGRSSVRSTPTTRHCWKHTTTASPRAGRPRSSPQRQRSRSGEPSPSALPAGDDPVPQ</sequence>
<feature type="compositionally biased region" description="Basic and acidic residues" evidence="1">
    <location>
        <begin position="26"/>
        <end position="39"/>
    </location>
</feature>
<proteinExistence type="predicted"/>
<gene>
    <name evidence="2" type="ORF">ACFQKE_19650</name>
</gene>
<dbReference type="EMBL" id="JBHTAT010000007">
    <property type="protein sequence ID" value="MFC7257468.1"/>
    <property type="molecule type" value="Genomic_DNA"/>
</dbReference>
<protein>
    <recommendedName>
        <fullName evidence="4">DEAD/DEAH box helicase</fullName>
    </recommendedName>
</protein>
<dbReference type="AlphaFoldDB" id="A0ABD6A3F0"/>
<evidence type="ECO:0000256" key="1">
    <source>
        <dbReference type="SAM" id="MobiDB-lite"/>
    </source>
</evidence>
<feature type="compositionally biased region" description="Low complexity" evidence="1">
    <location>
        <begin position="293"/>
        <end position="308"/>
    </location>
</feature>
<reference evidence="2 3" key="1">
    <citation type="journal article" date="2019" name="Int. J. Syst. Evol. Microbiol.">
        <title>The Global Catalogue of Microorganisms (GCM) 10K type strain sequencing project: providing services to taxonomists for standard genome sequencing and annotation.</title>
        <authorList>
            <consortium name="The Broad Institute Genomics Platform"/>
            <consortium name="The Broad Institute Genome Sequencing Center for Infectious Disease"/>
            <person name="Wu L."/>
            <person name="Ma J."/>
        </authorList>
    </citation>
    <scope>NUCLEOTIDE SEQUENCE [LARGE SCALE GENOMIC DNA]</scope>
    <source>
        <strain evidence="2 3">GX21</strain>
    </source>
</reference>
<feature type="compositionally biased region" description="Low complexity" evidence="1">
    <location>
        <begin position="321"/>
        <end position="344"/>
    </location>
</feature>
<organism evidence="2 3">
    <name type="scientific">Haloplanus litoreus</name>
    <dbReference type="NCBI Taxonomy" id="767515"/>
    <lineage>
        <taxon>Archaea</taxon>
        <taxon>Methanobacteriati</taxon>
        <taxon>Methanobacteriota</taxon>
        <taxon>Stenosarchaea group</taxon>
        <taxon>Halobacteria</taxon>
        <taxon>Halobacteriales</taxon>
        <taxon>Haloferacaceae</taxon>
        <taxon>Haloplanus</taxon>
    </lineage>
</organism>
<evidence type="ECO:0000313" key="3">
    <source>
        <dbReference type="Proteomes" id="UP001596434"/>
    </source>
</evidence>
<accession>A0ABD6A3F0</accession>
<comment type="caution">
    <text evidence="2">The sequence shown here is derived from an EMBL/GenBank/DDBJ whole genome shotgun (WGS) entry which is preliminary data.</text>
</comment>